<dbReference type="InterPro" id="IPR020622">
    <property type="entry name" value="Ala_racemase_pyridoxalP-BS"/>
</dbReference>
<comment type="cofactor">
    <cofactor evidence="1">
        <name>pyridoxal 5'-phosphate</name>
        <dbReference type="ChEBI" id="CHEBI:597326"/>
    </cofactor>
</comment>
<keyword evidence="2" id="KW-0663">Pyridoxal phosphate</keyword>
<keyword evidence="3 5" id="KW-0413">Isomerase</keyword>
<reference evidence="6" key="1">
    <citation type="submission" date="2023-07" db="EMBL/GenBank/DDBJ databases">
        <title>Draft genome sequence of Agarivorans aestuarii strain ZMCS4, a CAZymes producing bacteria isolated from the marine brown algae Clodostephus spongiosus.</title>
        <authorList>
            <person name="Lorente B."/>
            <person name="Cabral C."/>
            <person name="Frias J."/>
            <person name="Faria J."/>
            <person name="Toubarro D."/>
        </authorList>
    </citation>
    <scope>NUCLEOTIDE SEQUENCE [LARGE SCALE GENOMIC DNA]</scope>
    <source>
        <strain evidence="6">ZMCS4</strain>
    </source>
</reference>
<proteinExistence type="predicted"/>
<keyword evidence="6" id="KW-1185">Reference proteome</keyword>
<dbReference type="SUPFAM" id="SSF51419">
    <property type="entry name" value="PLP-binding barrel"/>
    <property type="match status" value="1"/>
</dbReference>
<dbReference type="Pfam" id="PF01168">
    <property type="entry name" value="Ala_racemase_N"/>
    <property type="match status" value="1"/>
</dbReference>
<dbReference type="InterPro" id="IPR029066">
    <property type="entry name" value="PLP-binding_barrel"/>
</dbReference>
<dbReference type="CDD" id="cd00430">
    <property type="entry name" value="PLPDE_III_AR"/>
    <property type="match status" value="1"/>
</dbReference>
<dbReference type="PANTHER" id="PTHR30511">
    <property type="entry name" value="ALANINE RACEMASE"/>
    <property type="match status" value="1"/>
</dbReference>
<evidence type="ECO:0000256" key="1">
    <source>
        <dbReference type="ARBA" id="ARBA00001933"/>
    </source>
</evidence>
<dbReference type="SMART" id="SM01005">
    <property type="entry name" value="Ala_racemase_C"/>
    <property type="match status" value="1"/>
</dbReference>
<dbReference type="GO" id="GO:0008784">
    <property type="term" value="F:alanine racemase activity"/>
    <property type="evidence" value="ECO:0007669"/>
    <property type="project" value="UniProtKB-EC"/>
</dbReference>
<dbReference type="EC" id="5.1.1.1" evidence="5"/>
<sequence>MQNHVAVNIYPERFAQNIRFLKQAVSPAKLCVVMKSDAYGHGLAELAPVAAAAGADAIGICSNDEARTLRQLLPNIPLIRLRSALKQEYDESASLLNLEEQVGSLEVAEYLHQLGLRRQRPIPVHIKIDTGMGRSGFFVEQQEAIKQVCQLAGLKVVGLMTHFASADDQDLAQTEAQLAKFSLLKHQLSQYLPADVLCHSHNSAASIRLKGQRADLVRIGAACYGAQTSQCFEQPAELQTVMDMHTSVMEVRDVPAGTSIGYGSKFTTRCNSRIASIPVGFGEGYPRALFNKGQVLINGQRCPVIGRVSLNITTIDITQLKQPVAWGDDVVLLGQQGDESISLEELAGEFDSVHTEINLMAGLMNQRSYL</sequence>
<organism evidence="5 6">
    <name type="scientific">Agarivorans aestuarii</name>
    <dbReference type="NCBI Taxonomy" id="1563703"/>
    <lineage>
        <taxon>Bacteria</taxon>
        <taxon>Pseudomonadati</taxon>
        <taxon>Pseudomonadota</taxon>
        <taxon>Gammaproteobacteria</taxon>
        <taxon>Alteromonadales</taxon>
        <taxon>Alteromonadaceae</taxon>
        <taxon>Agarivorans</taxon>
    </lineage>
</organism>
<protein>
    <submittedName>
        <fullName evidence="5">Alanine racemase</fullName>
        <ecNumber evidence="5">5.1.1.1</ecNumber>
    </submittedName>
</protein>
<dbReference type="InterPro" id="IPR011079">
    <property type="entry name" value="Ala_racemase_C"/>
</dbReference>
<dbReference type="InterPro" id="IPR001608">
    <property type="entry name" value="Ala_racemase_N"/>
</dbReference>
<dbReference type="InterPro" id="IPR000821">
    <property type="entry name" value="Ala_racemase"/>
</dbReference>
<dbReference type="NCBIfam" id="TIGR00492">
    <property type="entry name" value="alr"/>
    <property type="match status" value="1"/>
</dbReference>
<dbReference type="PROSITE" id="PS00395">
    <property type="entry name" value="ALANINE_RACEMASE"/>
    <property type="match status" value="1"/>
</dbReference>
<evidence type="ECO:0000313" key="6">
    <source>
        <dbReference type="Proteomes" id="UP001310248"/>
    </source>
</evidence>
<dbReference type="Gene3D" id="3.20.20.10">
    <property type="entry name" value="Alanine racemase"/>
    <property type="match status" value="1"/>
</dbReference>
<accession>A0ABU7GA28</accession>
<dbReference type="Proteomes" id="UP001310248">
    <property type="component" value="Unassembled WGS sequence"/>
</dbReference>
<evidence type="ECO:0000256" key="3">
    <source>
        <dbReference type="ARBA" id="ARBA00023235"/>
    </source>
</evidence>
<dbReference type="InterPro" id="IPR009006">
    <property type="entry name" value="Ala_racemase/Decarboxylase_C"/>
</dbReference>
<evidence type="ECO:0000313" key="5">
    <source>
        <dbReference type="EMBL" id="MEE1676121.1"/>
    </source>
</evidence>
<reference evidence="5 6" key="2">
    <citation type="submission" date="2023-12" db="EMBL/GenBank/DDBJ databases">
        <authorList>
            <consortium name="Cladostephus spongiosus"/>
            <person name="Lorente B."/>
            <person name="Cabral C."/>
            <person name="Frias J."/>
            <person name="Faria J."/>
            <person name="Toubarro D."/>
        </authorList>
    </citation>
    <scope>NUCLEOTIDE SEQUENCE [LARGE SCALE GENOMIC DNA]</scope>
    <source>
        <strain evidence="5 6">ZMCS4</strain>
    </source>
</reference>
<evidence type="ECO:0000259" key="4">
    <source>
        <dbReference type="SMART" id="SM01005"/>
    </source>
</evidence>
<dbReference type="Gene3D" id="2.40.37.10">
    <property type="entry name" value="Lyase, Ornithine Decarboxylase, Chain A, domain 1"/>
    <property type="match status" value="1"/>
</dbReference>
<dbReference type="PRINTS" id="PR00992">
    <property type="entry name" value="ALARACEMASE"/>
</dbReference>
<feature type="domain" description="Alanine racemase C-terminal" evidence="4">
    <location>
        <begin position="241"/>
        <end position="370"/>
    </location>
</feature>
<evidence type="ECO:0000256" key="2">
    <source>
        <dbReference type="ARBA" id="ARBA00022898"/>
    </source>
</evidence>
<name>A0ABU7GA28_9ALTE</name>
<dbReference type="Pfam" id="PF00842">
    <property type="entry name" value="Ala_racemase_C"/>
    <property type="match status" value="1"/>
</dbReference>
<dbReference type="EMBL" id="JAYDYW010000017">
    <property type="protein sequence ID" value="MEE1676121.1"/>
    <property type="molecule type" value="Genomic_DNA"/>
</dbReference>
<comment type="caution">
    <text evidence="5">The sequence shown here is derived from an EMBL/GenBank/DDBJ whole genome shotgun (WGS) entry which is preliminary data.</text>
</comment>
<dbReference type="SUPFAM" id="SSF50621">
    <property type="entry name" value="Alanine racemase C-terminal domain-like"/>
    <property type="match status" value="1"/>
</dbReference>
<gene>
    <name evidence="5" type="primary">alr</name>
    <name evidence="5" type="ORF">SNR37_001448</name>
</gene>
<dbReference type="RefSeq" id="WP_329776846.1">
    <property type="nucleotide sequence ID" value="NZ_JAYDYW010000017.1"/>
</dbReference>
<dbReference type="PANTHER" id="PTHR30511:SF0">
    <property type="entry name" value="ALANINE RACEMASE, CATABOLIC-RELATED"/>
    <property type="match status" value="1"/>
</dbReference>